<dbReference type="Pfam" id="PF13699">
    <property type="entry name" value="eCIS_core"/>
    <property type="match status" value="1"/>
</dbReference>
<feature type="region of interest" description="Disordered" evidence="1">
    <location>
        <begin position="66"/>
        <end position="183"/>
    </location>
</feature>
<reference evidence="3 4" key="1">
    <citation type="submission" date="2013-02" db="EMBL/GenBank/DDBJ databases">
        <title>A novel strain isolated from Lonar lake, Maharashtra, India.</title>
        <authorList>
            <person name="Singh A."/>
        </authorList>
    </citation>
    <scope>NUCLEOTIDE SEQUENCE [LARGE SCALE GENOMIC DNA]</scope>
    <source>
        <strain evidence="3 4">AK24</strain>
    </source>
</reference>
<dbReference type="RefSeq" id="WP_010853568.1">
    <property type="nucleotide sequence ID" value="NZ_AQHR01000041.1"/>
</dbReference>
<feature type="compositionally biased region" description="Basic and acidic residues" evidence="1">
    <location>
        <begin position="89"/>
        <end position="102"/>
    </location>
</feature>
<evidence type="ECO:0000259" key="2">
    <source>
        <dbReference type="Pfam" id="PF13699"/>
    </source>
</evidence>
<accession>R7ZVW6</accession>
<dbReference type="STRING" id="1232681.ADIS_1424"/>
<protein>
    <recommendedName>
        <fullName evidence="2">eCIS core domain-containing protein</fullName>
    </recommendedName>
</protein>
<dbReference type="PATRIC" id="fig|1288963.3.peg.1421"/>
<evidence type="ECO:0000313" key="3">
    <source>
        <dbReference type="EMBL" id="EON78227.1"/>
    </source>
</evidence>
<gene>
    <name evidence="3" type="ORF">ADIS_1424</name>
</gene>
<feature type="compositionally biased region" description="Low complexity" evidence="1">
    <location>
        <begin position="147"/>
        <end position="161"/>
    </location>
</feature>
<name>R7ZVW6_9BACT</name>
<feature type="region of interest" description="Disordered" evidence="1">
    <location>
        <begin position="1"/>
        <end position="27"/>
    </location>
</feature>
<dbReference type="OrthoDB" id="4317910at2"/>
<comment type="caution">
    <text evidence="3">The sequence shown here is derived from an EMBL/GenBank/DDBJ whole genome shotgun (WGS) entry which is preliminary data.</text>
</comment>
<dbReference type="InterPro" id="IPR025295">
    <property type="entry name" value="eCIS_core_dom"/>
</dbReference>
<proteinExistence type="predicted"/>
<feature type="compositionally biased region" description="Polar residues" evidence="1">
    <location>
        <begin position="163"/>
        <end position="176"/>
    </location>
</feature>
<feature type="compositionally biased region" description="Acidic residues" evidence="1">
    <location>
        <begin position="132"/>
        <end position="146"/>
    </location>
</feature>
<evidence type="ECO:0000256" key="1">
    <source>
        <dbReference type="SAM" id="MobiDB-lite"/>
    </source>
</evidence>
<dbReference type="EMBL" id="AQHR01000041">
    <property type="protein sequence ID" value="EON78227.1"/>
    <property type="molecule type" value="Genomic_DNA"/>
</dbReference>
<keyword evidence="4" id="KW-1185">Reference proteome</keyword>
<dbReference type="AlphaFoldDB" id="R7ZVW6"/>
<feature type="domain" description="eCIS core" evidence="2">
    <location>
        <begin position="174"/>
        <end position="250"/>
    </location>
</feature>
<evidence type="ECO:0000313" key="4">
    <source>
        <dbReference type="Proteomes" id="UP000013909"/>
    </source>
</evidence>
<organism evidence="3 4">
    <name type="scientific">Lunatimonas lonarensis</name>
    <dbReference type="NCBI Taxonomy" id="1232681"/>
    <lineage>
        <taxon>Bacteria</taxon>
        <taxon>Pseudomonadati</taxon>
        <taxon>Bacteroidota</taxon>
        <taxon>Cytophagia</taxon>
        <taxon>Cytophagales</taxon>
        <taxon>Cyclobacteriaceae</taxon>
    </lineage>
</organism>
<dbReference type="Proteomes" id="UP000013909">
    <property type="component" value="Unassembled WGS sequence"/>
</dbReference>
<sequence length="1184" mass="127069">MEKSSPQPKPKGSHYFRKSSSAPDFFLPQAKMEVNEPDDAFEQEADAAAEQVVARKPVDSAFFGSTSLMREVDEGEESIQSKADGAESLGKEEEVPVQRDVEEPQETPVEPTVQRDSSEEEAAIQTKGEGFMEAEEQVQQEEEEEPVQASASSGGPVSPSVEQGIQSTKGSGSPLGSSEKHQMEQSFGADFGGVTIHTDSRAVQMSRELGAEAFTHGNDIYFNEGNYNPGSKDGQRLLAHELTHTLQQGASVRRLVQKDDADTPNNTITNHYVSEDGELDLRGTSKLLKIKDLPLPDFKKNAGYHKSVPFRLPPKSERNTDQRNKWDTHIRQNETGITEKLDEILSAQIPAETGTTTEPRYYLKLKSVPYNLIGTKSELKNRILRPFWDSAGAFQGFHVDHKTEIQLGGEDDIPNYWLLDEKSNVDSGRLIKTNKDNQIKKVLDGAKQSNVFDVTVPSAVKDVRGDDFTVMVENVSSDPTGFTPKTIDVSEALAGTGVEGLEALTSDELIALRGSPNEIVLFFNSLGGVSRKVPWETDMTQKTDMSDVGGGATIGSNFQLTAINYTHGQGGSITGRAFQGNKFVKDKDLTIDLVTSPIVEYGGVVSGSSLRNEANKLIAEHLSPIEFSQVDFIPEKGIYAVGVIKASLPVIEDVEIDILIDGNSVRISKTFNTGEFKVPSPFQVKNSSLTVFAGTEGLGIEGQIDFGIENVGEGYIGASASTSGGFELAGKFNFDSQLFDPAEINVEYKDNVWTIGGTIGIPAGKVRGVKNATITATYTENTFSAEGDAELDLPGIEKGSMSVAYGADGFSIGGNFAISGDVPGIRGGTVEARVSKSNDDEGYSVFVSGTAQPDIPGVNSTLSVTYENGALTIMGNAAYSRGMLSGSLEVGATNRTIGEDGQPSGDPDDTMRVFGGGTLTLQLTPWLAATAGVKFLPNGEMEVTARLATDTYDVFPRKEYTKNLFRAPTIEIPLFAIPLGPRSLGLVAQISGGLDFKAGFGPGQLRNLSAEITYNPDHEEETSVRGSGSFVIPADAGLTLRGDLGLGISVAIASLSGGIEIAGTLGLEGEAAAGVDVNWTPQSGLTLDARGSVMVNPKFTFDINAFARASLGIGWFSISETWRHNLASFNWGPDIQFGIVFPVHYEEGEPFDMSLDDIQVIYPDIQVVDTAVGLARSIKNDLFG</sequence>